<dbReference type="InterPro" id="IPR011051">
    <property type="entry name" value="RmlC_Cupin_sf"/>
</dbReference>
<dbReference type="Proteomes" id="UP001329151">
    <property type="component" value="Chromosome"/>
</dbReference>
<dbReference type="InterPro" id="IPR014710">
    <property type="entry name" value="RmlC-like_jellyroll"/>
</dbReference>
<name>A0AA86IZJ1_9BURK</name>
<sequence length="109" mass="11448">MAITHASPGQIIDISPLGEQLAESKTVALFKSNDIEVIRLVLLAGKSFPPHTVSGEVTIQCIEGVMSVSASGIDSILRIGQLIYLQGDVLHSINALENASALVTIALVK</sequence>
<reference evidence="1 2" key="1">
    <citation type="submission" date="2023-10" db="EMBL/GenBank/DDBJ databases">
        <title>Complete Genome Sequence of Limnobacter thiooxidans CS-K2T, Isolated from freshwater lake sediments in Bavaria, Germany.</title>
        <authorList>
            <person name="Naruki M."/>
            <person name="Watanabe A."/>
            <person name="Warashina T."/>
            <person name="Morita T."/>
            <person name="Arakawa K."/>
        </authorList>
    </citation>
    <scope>NUCLEOTIDE SEQUENCE [LARGE SCALE GENOMIC DNA]</scope>
    <source>
        <strain evidence="1 2">CS-K2</strain>
    </source>
</reference>
<dbReference type="AlphaFoldDB" id="A0AA86IZJ1"/>
<evidence type="ECO:0000313" key="2">
    <source>
        <dbReference type="Proteomes" id="UP001329151"/>
    </source>
</evidence>
<organism evidence="1 2">
    <name type="scientific">Limnobacter thiooxidans</name>
    <dbReference type="NCBI Taxonomy" id="131080"/>
    <lineage>
        <taxon>Bacteria</taxon>
        <taxon>Pseudomonadati</taxon>
        <taxon>Pseudomonadota</taxon>
        <taxon>Betaproteobacteria</taxon>
        <taxon>Burkholderiales</taxon>
        <taxon>Burkholderiaceae</taxon>
        <taxon>Limnobacter</taxon>
    </lineage>
</organism>
<gene>
    <name evidence="1" type="ORF">RGQ30_21430</name>
</gene>
<protein>
    <submittedName>
        <fullName evidence="1">Cupin domain-containing protein</fullName>
    </submittedName>
</protein>
<dbReference type="SUPFAM" id="SSF51182">
    <property type="entry name" value="RmlC-like cupins"/>
    <property type="match status" value="1"/>
</dbReference>
<keyword evidence="2" id="KW-1185">Reference proteome</keyword>
<dbReference type="Gene3D" id="2.60.120.10">
    <property type="entry name" value="Jelly Rolls"/>
    <property type="match status" value="1"/>
</dbReference>
<accession>A0AA86IZJ1</accession>
<dbReference type="EMBL" id="AP028947">
    <property type="protein sequence ID" value="BET26642.1"/>
    <property type="molecule type" value="Genomic_DNA"/>
</dbReference>
<dbReference type="KEGG" id="lto:RGQ30_21430"/>
<dbReference type="RefSeq" id="WP_130555901.1">
    <property type="nucleotide sequence ID" value="NZ_AP028947.1"/>
</dbReference>
<evidence type="ECO:0000313" key="1">
    <source>
        <dbReference type="EMBL" id="BET26642.1"/>
    </source>
</evidence>
<proteinExistence type="predicted"/>